<dbReference type="PANTHER" id="PTHR19282:SF544">
    <property type="entry name" value="TETRASPANIN"/>
    <property type="match status" value="1"/>
</dbReference>
<comment type="subcellular location">
    <subcellularLocation>
        <location evidence="1">Membrane</location>
        <topology evidence="1">Multi-pass membrane protein</topology>
    </subcellularLocation>
</comment>
<feature type="transmembrane region" description="Helical" evidence="5">
    <location>
        <begin position="49"/>
        <end position="78"/>
    </location>
</feature>
<evidence type="ECO:0000256" key="2">
    <source>
        <dbReference type="ARBA" id="ARBA00022692"/>
    </source>
</evidence>
<name>A0AAN9VI93_9ORTH</name>
<gene>
    <name evidence="6" type="ORF">R5R35_011043</name>
</gene>
<evidence type="ECO:0008006" key="8">
    <source>
        <dbReference type="Google" id="ProtNLM"/>
    </source>
</evidence>
<evidence type="ECO:0000313" key="7">
    <source>
        <dbReference type="Proteomes" id="UP001378592"/>
    </source>
</evidence>
<dbReference type="InterPro" id="IPR018499">
    <property type="entry name" value="Tetraspanin/Peripherin"/>
</dbReference>
<dbReference type="Gene3D" id="1.10.1450.10">
    <property type="entry name" value="Tetraspanin"/>
    <property type="match status" value="1"/>
</dbReference>
<dbReference type="SUPFAM" id="SSF48652">
    <property type="entry name" value="Tetraspanin"/>
    <property type="match status" value="1"/>
</dbReference>
<proteinExistence type="predicted"/>
<feature type="transmembrane region" description="Helical" evidence="5">
    <location>
        <begin position="12"/>
        <end position="37"/>
    </location>
</feature>
<evidence type="ECO:0000256" key="5">
    <source>
        <dbReference type="SAM" id="Phobius"/>
    </source>
</evidence>
<accession>A0AAN9VI93</accession>
<comment type="caution">
    <text evidence="6">The sequence shown here is derived from an EMBL/GenBank/DDBJ whole genome shotgun (WGS) entry which is preliminary data.</text>
</comment>
<dbReference type="PRINTS" id="PR00259">
    <property type="entry name" value="TMFOUR"/>
</dbReference>
<reference evidence="6 7" key="1">
    <citation type="submission" date="2024-03" db="EMBL/GenBank/DDBJ databases">
        <title>The genome assembly and annotation of the cricket Gryllus longicercus Weissman &amp; Gray.</title>
        <authorList>
            <person name="Szrajer S."/>
            <person name="Gray D."/>
            <person name="Ylla G."/>
        </authorList>
    </citation>
    <scope>NUCLEOTIDE SEQUENCE [LARGE SCALE GENOMIC DNA]</scope>
    <source>
        <strain evidence="6">DAG 2021-001</strain>
        <tissue evidence="6">Whole body minus gut</tissue>
    </source>
</reference>
<evidence type="ECO:0000256" key="3">
    <source>
        <dbReference type="ARBA" id="ARBA00022989"/>
    </source>
</evidence>
<feature type="transmembrane region" description="Helical" evidence="5">
    <location>
        <begin position="261"/>
        <end position="289"/>
    </location>
</feature>
<evidence type="ECO:0000256" key="1">
    <source>
        <dbReference type="ARBA" id="ARBA00004141"/>
    </source>
</evidence>
<keyword evidence="4 5" id="KW-0472">Membrane</keyword>
<dbReference type="PANTHER" id="PTHR19282">
    <property type="entry name" value="TETRASPANIN"/>
    <property type="match status" value="1"/>
</dbReference>
<organism evidence="6 7">
    <name type="scientific">Gryllus longicercus</name>
    <dbReference type="NCBI Taxonomy" id="2509291"/>
    <lineage>
        <taxon>Eukaryota</taxon>
        <taxon>Metazoa</taxon>
        <taxon>Ecdysozoa</taxon>
        <taxon>Arthropoda</taxon>
        <taxon>Hexapoda</taxon>
        <taxon>Insecta</taxon>
        <taxon>Pterygota</taxon>
        <taxon>Neoptera</taxon>
        <taxon>Polyneoptera</taxon>
        <taxon>Orthoptera</taxon>
        <taxon>Ensifera</taxon>
        <taxon>Gryllidea</taxon>
        <taxon>Grylloidea</taxon>
        <taxon>Gryllidae</taxon>
        <taxon>Gryllinae</taxon>
        <taxon>Gryllus</taxon>
    </lineage>
</organism>
<sequence length="314" mass="33041">MALQCRVKTAKVFLAVFNVLFWMVGGVLLVLGAWIFLDNTNERLPAAGGAALYVCACALLHAYALLALGLGALIAGVLGCCGRAAGLALPAGGVLWAPAGAAGRAVALTAGALATRVQVLSGLQERLGQQLPLRYNSLRSDNISFSDAVDLAQYKLRCCGVRSFADYENSRWWNESRKSPQFSPPPIVPPTCCTLTNDEVAHSGSPLRVVSRVFGGTVEEPWQHPKPKDPNACQREDAPEDIRHKKGCAAGLSAWYQQATVLLVAAAVGTSLFGLLGLVLTVCLCRAIAEDLDGADAKPAAAAAAVADEEDEEE</sequence>
<keyword evidence="7" id="KW-1185">Reference proteome</keyword>
<dbReference type="InterPro" id="IPR008952">
    <property type="entry name" value="Tetraspanin_EC2_sf"/>
</dbReference>
<dbReference type="EMBL" id="JAZDUA010000493">
    <property type="protein sequence ID" value="KAK7791838.1"/>
    <property type="molecule type" value="Genomic_DNA"/>
</dbReference>
<keyword evidence="2 5" id="KW-0812">Transmembrane</keyword>
<dbReference type="AlphaFoldDB" id="A0AAN9VI93"/>
<protein>
    <recommendedName>
        <fullName evidence="8">Tetraspanin</fullName>
    </recommendedName>
</protein>
<keyword evidence="3 5" id="KW-1133">Transmembrane helix</keyword>
<dbReference type="Proteomes" id="UP001378592">
    <property type="component" value="Unassembled WGS sequence"/>
</dbReference>
<evidence type="ECO:0000256" key="4">
    <source>
        <dbReference type="ARBA" id="ARBA00023136"/>
    </source>
</evidence>
<dbReference type="GO" id="GO:0005886">
    <property type="term" value="C:plasma membrane"/>
    <property type="evidence" value="ECO:0007669"/>
    <property type="project" value="TreeGrafter"/>
</dbReference>
<evidence type="ECO:0000313" key="6">
    <source>
        <dbReference type="EMBL" id="KAK7791838.1"/>
    </source>
</evidence>
<dbReference type="Pfam" id="PF00335">
    <property type="entry name" value="Tetraspanin"/>
    <property type="match status" value="1"/>
</dbReference>